<evidence type="ECO:0000313" key="1">
    <source>
        <dbReference type="EMBL" id="JAO04931.1"/>
    </source>
</evidence>
<gene>
    <name evidence="1" type="primary">PPUP990</name>
</gene>
<protein>
    <submittedName>
        <fullName evidence="1">PPUP990</fullName>
    </submittedName>
</protein>
<name>A0A0S7ERP8_9TELE</name>
<proteinExistence type="predicted"/>
<feature type="non-terminal residue" evidence="1">
    <location>
        <position position="1"/>
    </location>
</feature>
<dbReference type="AlphaFoldDB" id="A0A0S7ERP8"/>
<sequence length="99" mass="10525">LGSAAAAHCEEENYLLTPCQPGGRTLWTCGGATAPPRGSAVTLRAAWWTLTASGRQTPQIRPKALQGAPLRTCCSVSFTWPAEDRTITDPTSGKLHLYA</sequence>
<accession>A0A0S7ERP8</accession>
<dbReference type="EMBL" id="GBYX01476746">
    <property type="protein sequence ID" value="JAO04931.1"/>
    <property type="molecule type" value="Transcribed_RNA"/>
</dbReference>
<organism evidence="1">
    <name type="scientific">Poeciliopsis prolifica</name>
    <name type="common">blackstripe livebearer</name>
    <dbReference type="NCBI Taxonomy" id="188132"/>
    <lineage>
        <taxon>Eukaryota</taxon>
        <taxon>Metazoa</taxon>
        <taxon>Chordata</taxon>
        <taxon>Craniata</taxon>
        <taxon>Vertebrata</taxon>
        <taxon>Euteleostomi</taxon>
        <taxon>Actinopterygii</taxon>
        <taxon>Neopterygii</taxon>
        <taxon>Teleostei</taxon>
        <taxon>Neoteleostei</taxon>
        <taxon>Acanthomorphata</taxon>
        <taxon>Ovalentaria</taxon>
        <taxon>Atherinomorphae</taxon>
        <taxon>Cyprinodontiformes</taxon>
        <taxon>Poeciliidae</taxon>
        <taxon>Poeciliinae</taxon>
        <taxon>Poeciliopsis</taxon>
    </lineage>
</organism>
<reference evidence="1" key="1">
    <citation type="submission" date="2014-12" db="EMBL/GenBank/DDBJ databases">
        <title>Parallel Evolution in Life History Adaptation Evident in the Tissue-Specific Poeciliopsis prolifica transcriptome.</title>
        <authorList>
            <person name="Jue N.K."/>
            <person name="Foley R.J."/>
            <person name="Obergfell C."/>
            <person name="Reznick D.N."/>
            <person name="O'Neill R.J."/>
            <person name="O'Neill M.J."/>
        </authorList>
    </citation>
    <scope>NUCLEOTIDE SEQUENCE</scope>
</reference>